<comment type="caution">
    <text evidence="6">The sequence shown here is derived from an EMBL/GenBank/DDBJ whole genome shotgun (WGS) entry which is preliminary data.</text>
</comment>
<dbReference type="SUPFAM" id="SSF53474">
    <property type="entry name" value="alpha/beta-Hydrolases"/>
    <property type="match status" value="1"/>
</dbReference>
<dbReference type="GO" id="GO:0008239">
    <property type="term" value="F:dipeptidyl-peptidase activity"/>
    <property type="evidence" value="ECO:0007669"/>
    <property type="project" value="TreeGrafter"/>
</dbReference>
<name>A0A2I0ISR5_PUNGR</name>
<evidence type="ECO:0000256" key="5">
    <source>
        <dbReference type="ARBA" id="ARBA00023180"/>
    </source>
</evidence>
<evidence type="ECO:0000313" key="6">
    <source>
        <dbReference type="EMBL" id="PKI47034.1"/>
    </source>
</evidence>
<dbReference type="PANTHER" id="PTHR11010:SF120">
    <property type="entry name" value="LYSOSOMAL PRO-X CARBOXYPEPTIDASE"/>
    <property type="match status" value="1"/>
</dbReference>
<dbReference type="InterPro" id="IPR008758">
    <property type="entry name" value="Peptidase_S28"/>
</dbReference>
<gene>
    <name evidence="6" type="ORF">CRG98_032573</name>
</gene>
<dbReference type="Gene3D" id="3.40.50.1820">
    <property type="entry name" value="alpha/beta hydrolase"/>
    <property type="match status" value="1"/>
</dbReference>
<protein>
    <recommendedName>
        <fullName evidence="8">Serine carboxypeptidase S28 family protein</fullName>
    </recommendedName>
</protein>
<keyword evidence="3" id="KW-0732">Signal</keyword>
<keyword evidence="5" id="KW-0325">Glycoprotein</keyword>
<dbReference type="Proteomes" id="UP000233551">
    <property type="component" value="Unassembled WGS sequence"/>
</dbReference>
<organism evidence="6 7">
    <name type="scientific">Punica granatum</name>
    <name type="common">Pomegranate</name>
    <dbReference type="NCBI Taxonomy" id="22663"/>
    <lineage>
        <taxon>Eukaryota</taxon>
        <taxon>Viridiplantae</taxon>
        <taxon>Streptophyta</taxon>
        <taxon>Embryophyta</taxon>
        <taxon>Tracheophyta</taxon>
        <taxon>Spermatophyta</taxon>
        <taxon>Magnoliopsida</taxon>
        <taxon>eudicotyledons</taxon>
        <taxon>Gunneridae</taxon>
        <taxon>Pentapetalae</taxon>
        <taxon>rosids</taxon>
        <taxon>malvids</taxon>
        <taxon>Myrtales</taxon>
        <taxon>Lythraceae</taxon>
        <taxon>Punica</taxon>
    </lineage>
</organism>
<sequence>MLEVCLNLVGAIQNSRVLVILQHRFYGKSIPFRGNKDVAYSNTSTLGYLTSTQALADYAMVITDLKKNLSAVDSPVVVLGGSYGGTIGALASSSPILNFDDITSPYSFNNIITRDFKSESENCYKVIKESWQQIEDTAKHQRGLDILLKSFRICNPMISMCLGPAYLLESKILTERAWNIAGLHGDGHAHERQHQGEHIPGLRVCLCESARALQSRLRCRA</sequence>
<keyword evidence="7" id="KW-1185">Reference proteome</keyword>
<keyword evidence="4" id="KW-0378">Hydrolase</keyword>
<proteinExistence type="inferred from homology"/>
<keyword evidence="2" id="KW-0645">Protease</keyword>
<dbReference type="STRING" id="22663.A0A2I0ISR5"/>
<dbReference type="AlphaFoldDB" id="A0A2I0ISR5"/>
<dbReference type="GO" id="GO:0070008">
    <property type="term" value="F:serine-type exopeptidase activity"/>
    <property type="evidence" value="ECO:0007669"/>
    <property type="project" value="InterPro"/>
</dbReference>
<accession>A0A2I0ISR5</accession>
<dbReference type="EMBL" id="PGOL01002560">
    <property type="protein sequence ID" value="PKI47034.1"/>
    <property type="molecule type" value="Genomic_DNA"/>
</dbReference>
<comment type="similarity">
    <text evidence="1">Belongs to the peptidase S28 family.</text>
</comment>
<evidence type="ECO:0000256" key="1">
    <source>
        <dbReference type="ARBA" id="ARBA00011079"/>
    </source>
</evidence>
<dbReference type="PANTHER" id="PTHR11010">
    <property type="entry name" value="PROTEASE S28 PRO-X CARBOXYPEPTIDASE-RELATED"/>
    <property type="match status" value="1"/>
</dbReference>
<dbReference type="Pfam" id="PF05577">
    <property type="entry name" value="Peptidase_S28"/>
    <property type="match status" value="1"/>
</dbReference>
<reference evidence="6 7" key="1">
    <citation type="submission" date="2017-11" db="EMBL/GenBank/DDBJ databases">
        <title>De-novo sequencing of pomegranate (Punica granatum L.) genome.</title>
        <authorList>
            <person name="Akparov Z."/>
            <person name="Amiraslanov A."/>
            <person name="Hajiyeva S."/>
            <person name="Abbasov M."/>
            <person name="Kaur K."/>
            <person name="Hamwieh A."/>
            <person name="Solovyev V."/>
            <person name="Salamov A."/>
            <person name="Braich B."/>
            <person name="Kosarev P."/>
            <person name="Mahmoud A."/>
            <person name="Hajiyev E."/>
            <person name="Babayeva S."/>
            <person name="Izzatullayeva V."/>
            <person name="Mammadov A."/>
            <person name="Mammadov A."/>
            <person name="Sharifova S."/>
            <person name="Ojaghi J."/>
            <person name="Eynullazada K."/>
            <person name="Bayramov B."/>
            <person name="Abdulazimova A."/>
            <person name="Shahmuradov I."/>
        </authorList>
    </citation>
    <scope>NUCLEOTIDE SEQUENCE [LARGE SCALE GENOMIC DNA]</scope>
    <source>
        <strain evidence="7">cv. AG2017</strain>
        <tissue evidence="6">Leaf</tissue>
    </source>
</reference>
<evidence type="ECO:0000313" key="7">
    <source>
        <dbReference type="Proteomes" id="UP000233551"/>
    </source>
</evidence>
<evidence type="ECO:0000256" key="4">
    <source>
        <dbReference type="ARBA" id="ARBA00022801"/>
    </source>
</evidence>
<dbReference type="InterPro" id="IPR029058">
    <property type="entry name" value="AB_hydrolase_fold"/>
</dbReference>
<evidence type="ECO:0000256" key="3">
    <source>
        <dbReference type="ARBA" id="ARBA00022729"/>
    </source>
</evidence>
<evidence type="ECO:0000256" key="2">
    <source>
        <dbReference type="ARBA" id="ARBA00022670"/>
    </source>
</evidence>
<dbReference type="GO" id="GO:0006508">
    <property type="term" value="P:proteolysis"/>
    <property type="evidence" value="ECO:0007669"/>
    <property type="project" value="UniProtKB-KW"/>
</dbReference>
<evidence type="ECO:0008006" key="8">
    <source>
        <dbReference type="Google" id="ProtNLM"/>
    </source>
</evidence>